<dbReference type="Gene3D" id="3.40.50.12370">
    <property type="match status" value="1"/>
</dbReference>
<dbReference type="AlphaFoldDB" id="A0A512BU42"/>
<feature type="domain" description="UspA" evidence="2">
    <location>
        <begin position="158"/>
        <end position="277"/>
    </location>
</feature>
<keyword evidence="4" id="KW-1185">Reference proteome</keyword>
<dbReference type="PANTHER" id="PTHR46268:SF15">
    <property type="entry name" value="UNIVERSAL STRESS PROTEIN HP_0031"/>
    <property type="match status" value="1"/>
</dbReference>
<evidence type="ECO:0000259" key="2">
    <source>
        <dbReference type="Pfam" id="PF00582"/>
    </source>
</evidence>
<organism evidence="3 4">
    <name type="scientific">Microvirga aerophila</name>
    <dbReference type="NCBI Taxonomy" id="670291"/>
    <lineage>
        <taxon>Bacteria</taxon>
        <taxon>Pseudomonadati</taxon>
        <taxon>Pseudomonadota</taxon>
        <taxon>Alphaproteobacteria</taxon>
        <taxon>Hyphomicrobiales</taxon>
        <taxon>Methylobacteriaceae</taxon>
        <taxon>Microvirga</taxon>
    </lineage>
</organism>
<dbReference type="Pfam" id="PF00582">
    <property type="entry name" value="Usp"/>
    <property type="match status" value="1"/>
</dbReference>
<dbReference type="PANTHER" id="PTHR46268">
    <property type="entry name" value="STRESS RESPONSE PROTEIN NHAX"/>
    <property type="match status" value="1"/>
</dbReference>
<evidence type="ECO:0000313" key="4">
    <source>
        <dbReference type="Proteomes" id="UP000321085"/>
    </source>
</evidence>
<dbReference type="EMBL" id="BJYU01000042">
    <property type="protein sequence ID" value="GEO15460.1"/>
    <property type="molecule type" value="Genomic_DNA"/>
</dbReference>
<sequence>MVQNIKSVLIGLTKEFGPDEASSALGYGLSLAQRAGAHVTVQAASVRLALTSARVSKFAAGLVVTENRRLQELAEAAARSAQADAAVAGIDCTVETPHLGYRDLLNAFRGQARLNDLTILDAESGTVNLDRGLMEALLMDSGRPLLIVPPGQDAFRARRVILAWDGSARAARAAADALPLLRAAEGVDVVSVTEEKDLPVAVPGAGIAMHLARHGVAATALDVEAQDGDVAQALRNTADRSGADMIVMGGYVHSRLREMMFGGVTQSLLKQSPVPLFMAY</sequence>
<dbReference type="InterPro" id="IPR006016">
    <property type="entry name" value="UspA"/>
</dbReference>
<accession>A0A512BU42</accession>
<reference evidence="3 4" key="1">
    <citation type="submission" date="2019-07" db="EMBL/GenBank/DDBJ databases">
        <title>Whole genome shotgun sequence of Microvirga aerophila NBRC 106136.</title>
        <authorList>
            <person name="Hosoyama A."/>
            <person name="Uohara A."/>
            <person name="Ohji S."/>
            <person name="Ichikawa N."/>
        </authorList>
    </citation>
    <scope>NUCLEOTIDE SEQUENCE [LARGE SCALE GENOMIC DNA]</scope>
    <source>
        <strain evidence="3 4">NBRC 106136</strain>
    </source>
</reference>
<name>A0A512BU42_9HYPH</name>
<dbReference type="CDD" id="cd00293">
    <property type="entry name" value="USP-like"/>
    <property type="match status" value="1"/>
</dbReference>
<gene>
    <name evidence="3" type="ORF">MAE02_31560</name>
</gene>
<comment type="similarity">
    <text evidence="1">Belongs to the universal stress protein A family.</text>
</comment>
<evidence type="ECO:0000313" key="3">
    <source>
        <dbReference type="EMBL" id="GEO15460.1"/>
    </source>
</evidence>
<dbReference type="PRINTS" id="PR01438">
    <property type="entry name" value="UNVRSLSTRESS"/>
</dbReference>
<dbReference type="Proteomes" id="UP000321085">
    <property type="component" value="Unassembled WGS sequence"/>
</dbReference>
<dbReference type="RefSeq" id="WP_114187665.1">
    <property type="nucleotide sequence ID" value="NZ_BJYU01000042.1"/>
</dbReference>
<dbReference type="InterPro" id="IPR006015">
    <property type="entry name" value="Universal_stress_UspA"/>
</dbReference>
<evidence type="ECO:0000256" key="1">
    <source>
        <dbReference type="ARBA" id="ARBA00008791"/>
    </source>
</evidence>
<protein>
    <submittedName>
        <fullName evidence="3">Universal stress protein A</fullName>
    </submittedName>
</protein>
<dbReference type="SUPFAM" id="SSF52402">
    <property type="entry name" value="Adenine nucleotide alpha hydrolases-like"/>
    <property type="match status" value="1"/>
</dbReference>
<dbReference type="OrthoDB" id="9804721at2"/>
<proteinExistence type="inferred from homology"/>
<comment type="caution">
    <text evidence="3">The sequence shown here is derived from an EMBL/GenBank/DDBJ whole genome shotgun (WGS) entry which is preliminary data.</text>
</comment>